<name>A0A5B7IV53_PORTR</name>
<keyword evidence="3" id="KW-1185">Reference proteome</keyword>
<evidence type="ECO:0000313" key="2">
    <source>
        <dbReference type="EMBL" id="MPC85347.1"/>
    </source>
</evidence>
<feature type="compositionally biased region" description="Basic residues" evidence="1">
    <location>
        <begin position="17"/>
        <end position="27"/>
    </location>
</feature>
<feature type="region of interest" description="Disordered" evidence="1">
    <location>
        <begin position="1"/>
        <end position="29"/>
    </location>
</feature>
<feature type="compositionally biased region" description="Basic and acidic residues" evidence="1">
    <location>
        <begin position="1"/>
        <end position="16"/>
    </location>
</feature>
<reference evidence="2 3" key="1">
    <citation type="submission" date="2019-05" db="EMBL/GenBank/DDBJ databases">
        <title>Another draft genome of Portunus trituberculatus and its Hox gene families provides insights of decapod evolution.</title>
        <authorList>
            <person name="Jeong J.-H."/>
            <person name="Song I."/>
            <person name="Kim S."/>
            <person name="Choi T."/>
            <person name="Kim D."/>
            <person name="Ryu S."/>
            <person name="Kim W."/>
        </authorList>
    </citation>
    <scope>NUCLEOTIDE SEQUENCE [LARGE SCALE GENOMIC DNA]</scope>
    <source>
        <tissue evidence="2">Muscle</tissue>
    </source>
</reference>
<evidence type="ECO:0000313" key="3">
    <source>
        <dbReference type="Proteomes" id="UP000324222"/>
    </source>
</evidence>
<proteinExistence type="predicted"/>
<evidence type="ECO:0000256" key="1">
    <source>
        <dbReference type="SAM" id="MobiDB-lite"/>
    </source>
</evidence>
<dbReference type="EMBL" id="VSRR010068153">
    <property type="protein sequence ID" value="MPC85347.1"/>
    <property type="molecule type" value="Genomic_DNA"/>
</dbReference>
<dbReference type="AlphaFoldDB" id="A0A5B7IV53"/>
<accession>A0A5B7IV53</accession>
<sequence length="126" mass="13572">MKKKTDEKKEANEKSWKIMRKRRKSKRRSGDVIRRSCVCMGKKEAREVILLGQEDWCSNPGATSGTGGGSGAGGGHGARILAVAAFQWLGSCTATTGPSLALQPHPFTWTLFLPGRAAVVVFLGIK</sequence>
<gene>
    <name evidence="2" type="ORF">E2C01_080117</name>
</gene>
<protein>
    <submittedName>
        <fullName evidence="2">Uncharacterized protein</fullName>
    </submittedName>
</protein>
<organism evidence="2 3">
    <name type="scientific">Portunus trituberculatus</name>
    <name type="common">Swimming crab</name>
    <name type="synonym">Neptunus trituberculatus</name>
    <dbReference type="NCBI Taxonomy" id="210409"/>
    <lineage>
        <taxon>Eukaryota</taxon>
        <taxon>Metazoa</taxon>
        <taxon>Ecdysozoa</taxon>
        <taxon>Arthropoda</taxon>
        <taxon>Crustacea</taxon>
        <taxon>Multicrustacea</taxon>
        <taxon>Malacostraca</taxon>
        <taxon>Eumalacostraca</taxon>
        <taxon>Eucarida</taxon>
        <taxon>Decapoda</taxon>
        <taxon>Pleocyemata</taxon>
        <taxon>Brachyura</taxon>
        <taxon>Eubrachyura</taxon>
        <taxon>Portunoidea</taxon>
        <taxon>Portunidae</taxon>
        <taxon>Portuninae</taxon>
        <taxon>Portunus</taxon>
    </lineage>
</organism>
<dbReference type="Proteomes" id="UP000324222">
    <property type="component" value="Unassembled WGS sequence"/>
</dbReference>
<comment type="caution">
    <text evidence="2">The sequence shown here is derived from an EMBL/GenBank/DDBJ whole genome shotgun (WGS) entry which is preliminary data.</text>
</comment>